<reference evidence="2 3" key="1">
    <citation type="submission" date="2011-04" db="EMBL/GenBank/DDBJ databases">
        <authorList>
            <person name="Muzny D."/>
            <person name="Qin X."/>
            <person name="Deng J."/>
            <person name="Jiang H."/>
            <person name="Liu Y."/>
            <person name="Qu J."/>
            <person name="Song X.-Z."/>
            <person name="Zhang L."/>
            <person name="Thornton R."/>
            <person name="Coyle M."/>
            <person name="Francisco L."/>
            <person name="Jackson L."/>
            <person name="Javaid M."/>
            <person name="Korchina V."/>
            <person name="Kovar C."/>
            <person name="Mata R."/>
            <person name="Mathew T."/>
            <person name="Ngo R."/>
            <person name="Nguyen L."/>
            <person name="Nguyen N."/>
            <person name="Okwuonu G."/>
            <person name="Ongeri F."/>
            <person name="Pham C."/>
            <person name="Simmons D."/>
            <person name="Wilczek-Boney K."/>
            <person name="Hale W."/>
            <person name="Jakkamsetti A."/>
            <person name="Pham P."/>
            <person name="Ruth R."/>
            <person name="San Lucas F."/>
            <person name="Warren J."/>
            <person name="Zhang J."/>
            <person name="Zhao Z."/>
            <person name="Zhou C."/>
            <person name="Zhu D."/>
            <person name="Lee S."/>
            <person name="Bess C."/>
            <person name="Blankenburg K."/>
            <person name="Forbes L."/>
            <person name="Fu Q."/>
            <person name="Gubbala S."/>
            <person name="Hirani K."/>
            <person name="Jayaseelan J.C."/>
            <person name="Lara F."/>
            <person name="Munidasa M."/>
            <person name="Palculict T."/>
            <person name="Patil S."/>
            <person name="Pu L.-L."/>
            <person name="Saada N."/>
            <person name="Tang L."/>
            <person name="Weissenberger G."/>
            <person name="Zhu Y."/>
            <person name="Hemphill L."/>
            <person name="Shang Y."/>
            <person name="Youmans B."/>
            <person name="Ayvaz T."/>
            <person name="Ross M."/>
            <person name="Santibanez J."/>
            <person name="Aqrawi P."/>
            <person name="Gross S."/>
            <person name="Joshi V."/>
            <person name="Fowler G."/>
            <person name="Nazareth L."/>
            <person name="Reid J."/>
            <person name="Worley K."/>
            <person name="Petrosino J."/>
            <person name="Highlander S."/>
            <person name="Gibbs R."/>
        </authorList>
    </citation>
    <scope>NUCLEOTIDE SEQUENCE [LARGE SCALE GENOMIC DNA]</scope>
    <source>
        <strain evidence="2 3">2681</strain>
    </source>
</reference>
<dbReference type="Proteomes" id="UP000005316">
    <property type="component" value="Unassembled WGS sequence"/>
</dbReference>
<dbReference type="AlphaFoldDB" id="F9DMK5"/>
<dbReference type="GO" id="GO:0016020">
    <property type="term" value="C:membrane"/>
    <property type="evidence" value="ECO:0007669"/>
    <property type="project" value="TreeGrafter"/>
</dbReference>
<dbReference type="OrthoDB" id="9805423at2"/>
<dbReference type="PANTHER" id="PTHR43798">
    <property type="entry name" value="MONOACYLGLYCEROL LIPASE"/>
    <property type="match status" value="1"/>
</dbReference>
<dbReference type="PANTHER" id="PTHR43798:SF33">
    <property type="entry name" value="HYDROLASE, PUTATIVE (AFU_ORTHOLOGUE AFUA_2G14860)-RELATED"/>
    <property type="match status" value="1"/>
</dbReference>
<dbReference type="Pfam" id="PF00561">
    <property type="entry name" value="Abhydrolase_1"/>
    <property type="match status" value="1"/>
</dbReference>
<organism evidence="2 3">
    <name type="scientific">Sporosarcina newyorkensis 2681</name>
    <dbReference type="NCBI Taxonomy" id="1027292"/>
    <lineage>
        <taxon>Bacteria</taxon>
        <taxon>Bacillati</taxon>
        <taxon>Bacillota</taxon>
        <taxon>Bacilli</taxon>
        <taxon>Bacillales</taxon>
        <taxon>Caryophanaceae</taxon>
        <taxon>Sporosarcina</taxon>
    </lineage>
</organism>
<evidence type="ECO:0000313" key="3">
    <source>
        <dbReference type="Proteomes" id="UP000005316"/>
    </source>
</evidence>
<evidence type="ECO:0000259" key="1">
    <source>
        <dbReference type="Pfam" id="PF00561"/>
    </source>
</evidence>
<comment type="caution">
    <text evidence="2">The sequence shown here is derived from an EMBL/GenBank/DDBJ whole genome shotgun (WGS) entry which is preliminary data.</text>
</comment>
<protein>
    <recommendedName>
        <fullName evidence="1">AB hydrolase-1 domain-containing protein</fullName>
    </recommendedName>
</protein>
<feature type="domain" description="AB hydrolase-1" evidence="1">
    <location>
        <begin position="48"/>
        <end position="147"/>
    </location>
</feature>
<dbReference type="SUPFAM" id="SSF53474">
    <property type="entry name" value="alpha/beta-Hydrolases"/>
    <property type="match status" value="1"/>
</dbReference>
<dbReference type="eggNOG" id="COG2267">
    <property type="taxonomic scope" value="Bacteria"/>
</dbReference>
<name>F9DMK5_9BACL</name>
<dbReference type="InterPro" id="IPR029058">
    <property type="entry name" value="AB_hydrolase_fold"/>
</dbReference>
<sequence>MLNCLDMPIAHELYMNMGVSPMIEKKIQSSEGTVYYWTNELDVRNEFAIVFCHGLTANHTLFDKQVQYLSDKYKLITWDWPLHGKSRPYTNFSFTNVNEELLTILEQENINKIVLVGQSAGGYIAQSFIRDYEDKVTGFIGIGTTPFGKGYYRSSELFWIKHYSTIARLYPFSYYCKAGAKAITLTEEARKSMYNTLLHLGKQDMLTATWAVYDEFLKVEDEVQFNCPVLITYGEYDKTGYIKKYCNNWAEKRGYPLKVIRNASHNANYDNHEEFNELLDTFVQSIL</sequence>
<proteinExistence type="predicted"/>
<evidence type="ECO:0000313" key="2">
    <source>
        <dbReference type="EMBL" id="EGQ27993.1"/>
    </source>
</evidence>
<dbReference type="InterPro" id="IPR000073">
    <property type="entry name" value="AB_hydrolase_1"/>
</dbReference>
<accession>F9DMK5</accession>
<gene>
    <name evidence="2" type="ORF">HMPREF9372_0035</name>
</gene>
<dbReference type="STRING" id="759851.SAMN04244570_0923"/>
<dbReference type="InterPro" id="IPR050266">
    <property type="entry name" value="AB_hydrolase_sf"/>
</dbReference>
<dbReference type="EMBL" id="AFPZ01000001">
    <property type="protein sequence ID" value="EGQ27993.1"/>
    <property type="molecule type" value="Genomic_DNA"/>
</dbReference>
<dbReference type="HOGENOM" id="CLU_020336_50_1_9"/>
<dbReference type="Gene3D" id="3.40.50.1820">
    <property type="entry name" value="alpha/beta hydrolase"/>
    <property type="match status" value="1"/>
</dbReference>